<dbReference type="SUPFAM" id="SSF46626">
    <property type="entry name" value="Cytochrome c"/>
    <property type="match status" value="1"/>
</dbReference>
<evidence type="ECO:0000256" key="1">
    <source>
        <dbReference type="ARBA" id="ARBA00022617"/>
    </source>
</evidence>
<dbReference type="RefSeq" id="WP_254090923.1">
    <property type="nucleotide sequence ID" value="NZ_JAHESC010000019.1"/>
</dbReference>
<dbReference type="PANTHER" id="PTHR35008:SF8">
    <property type="entry name" value="ALCOHOL DEHYDROGENASE CYTOCHROME C SUBUNIT"/>
    <property type="match status" value="1"/>
</dbReference>
<dbReference type="Gene3D" id="1.10.760.10">
    <property type="entry name" value="Cytochrome c-like domain"/>
    <property type="match status" value="1"/>
</dbReference>
<dbReference type="InterPro" id="IPR009056">
    <property type="entry name" value="Cyt_c-like_dom"/>
</dbReference>
<evidence type="ECO:0000313" key="7">
    <source>
        <dbReference type="Proteomes" id="UP001319180"/>
    </source>
</evidence>
<evidence type="ECO:0000256" key="4">
    <source>
        <dbReference type="PROSITE-ProRule" id="PRU00433"/>
    </source>
</evidence>
<protein>
    <submittedName>
        <fullName evidence="6">Cytochrome c</fullName>
    </submittedName>
</protein>
<evidence type="ECO:0000259" key="5">
    <source>
        <dbReference type="PROSITE" id="PS51007"/>
    </source>
</evidence>
<dbReference type="InterPro" id="IPR051459">
    <property type="entry name" value="Cytochrome_c-type_DH"/>
</dbReference>
<dbReference type="GO" id="GO:0020037">
    <property type="term" value="F:heme binding"/>
    <property type="evidence" value="ECO:0007669"/>
    <property type="project" value="InterPro"/>
</dbReference>
<keyword evidence="3 4" id="KW-0408">Iron</keyword>
<reference evidence="6 7" key="1">
    <citation type="submission" date="2021-05" db="EMBL/GenBank/DDBJ databases">
        <title>A Polyphasic approach of four new species of the genus Ohtaekwangia: Ohtaekwangia histidinii sp. nov., Ohtaekwangia cretensis sp. nov., Ohtaekwangia indiensis sp. nov., Ohtaekwangia reichenbachii sp. nov. from diverse environment.</title>
        <authorList>
            <person name="Octaviana S."/>
        </authorList>
    </citation>
    <scope>NUCLEOTIDE SEQUENCE [LARGE SCALE GENOMIC DNA]</scope>
    <source>
        <strain evidence="6 7">PWU37</strain>
    </source>
</reference>
<gene>
    <name evidence="6" type="ORF">KK078_14065</name>
</gene>
<keyword evidence="1 4" id="KW-0349">Heme</keyword>
<organism evidence="6 7">
    <name type="scientific">Dawidia soli</name>
    <dbReference type="NCBI Taxonomy" id="2782352"/>
    <lineage>
        <taxon>Bacteria</taxon>
        <taxon>Pseudomonadati</taxon>
        <taxon>Bacteroidota</taxon>
        <taxon>Cytophagia</taxon>
        <taxon>Cytophagales</taxon>
        <taxon>Chryseotaleaceae</taxon>
        <taxon>Dawidia</taxon>
    </lineage>
</organism>
<dbReference type="Proteomes" id="UP001319180">
    <property type="component" value="Unassembled WGS sequence"/>
</dbReference>
<accession>A0AAP2D9Z1</accession>
<keyword evidence="2 4" id="KW-0479">Metal-binding</keyword>
<proteinExistence type="predicted"/>
<evidence type="ECO:0000313" key="6">
    <source>
        <dbReference type="EMBL" id="MBT1687692.1"/>
    </source>
</evidence>
<name>A0AAP2D9Z1_9BACT</name>
<sequence length="152" mass="16948">MQSNYYVLIIVALTGSLLSSCSNPKQDGTTGSVPEGNTKFKQYYIQGEQLYTRHCSNCHQKNGTGLGLLFPPLNVSDYMEQNQSEVLCLMRHGKQGELVVNGKSFNKAMPPIPSLTDLEIAEIATYIYNTWNHKQGIIDVREATKVLSDCKE</sequence>
<evidence type="ECO:0000256" key="3">
    <source>
        <dbReference type="ARBA" id="ARBA00023004"/>
    </source>
</evidence>
<dbReference type="PANTHER" id="PTHR35008">
    <property type="entry name" value="BLL4482 PROTEIN-RELATED"/>
    <property type="match status" value="1"/>
</dbReference>
<dbReference type="InterPro" id="IPR036909">
    <property type="entry name" value="Cyt_c-like_dom_sf"/>
</dbReference>
<keyword evidence="7" id="KW-1185">Reference proteome</keyword>
<dbReference type="Pfam" id="PF13442">
    <property type="entry name" value="Cytochrome_CBB3"/>
    <property type="match status" value="1"/>
</dbReference>
<dbReference type="GO" id="GO:0009055">
    <property type="term" value="F:electron transfer activity"/>
    <property type="evidence" value="ECO:0007669"/>
    <property type="project" value="InterPro"/>
</dbReference>
<dbReference type="EMBL" id="JAHESC010000019">
    <property type="protein sequence ID" value="MBT1687692.1"/>
    <property type="molecule type" value="Genomic_DNA"/>
</dbReference>
<comment type="caution">
    <text evidence="6">The sequence shown here is derived from an EMBL/GenBank/DDBJ whole genome shotgun (WGS) entry which is preliminary data.</text>
</comment>
<feature type="domain" description="Cytochrome c" evidence="5">
    <location>
        <begin position="42"/>
        <end position="131"/>
    </location>
</feature>
<dbReference type="AlphaFoldDB" id="A0AAP2D9Z1"/>
<dbReference type="GO" id="GO:0046872">
    <property type="term" value="F:metal ion binding"/>
    <property type="evidence" value="ECO:0007669"/>
    <property type="project" value="UniProtKB-KW"/>
</dbReference>
<dbReference type="PROSITE" id="PS51007">
    <property type="entry name" value="CYTC"/>
    <property type="match status" value="1"/>
</dbReference>
<evidence type="ECO:0000256" key="2">
    <source>
        <dbReference type="ARBA" id="ARBA00022723"/>
    </source>
</evidence>